<comment type="caution">
    <text evidence="1">The sequence shown here is derived from an EMBL/GenBank/DDBJ whole genome shotgun (WGS) entry which is preliminary data.</text>
</comment>
<protein>
    <submittedName>
        <fullName evidence="1">Uncharacterized protein</fullName>
    </submittedName>
</protein>
<name>A0A645GER8_9ZZZZ</name>
<dbReference type="AlphaFoldDB" id="A0A645GER8"/>
<accession>A0A645GER8</accession>
<gene>
    <name evidence="1" type="ORF">SDC9_172820</name>
</gene>
<organism evidence="1">
    <name type="scientific">bioreactor metagenome</name>
    <dbReference type="NCBI Taxonomy" id="1076179"/>
    <lineage>
        <taxon>unclassified sequences</taxon>
        <taxon>metagenomes</taxon>
        <taxon>ecological metagenomes</taxon>
    </lineage>
</organism>
<reference evidence="1" key="1">
    <citation type="submission" date="2019-08" db="EMBL/GenBank/DDBJ databases">
        <authorList>
            <person name="Kucharzyk K."/>
            <person name="Murdoch R.W."/>
            <person name="Higgins S."/>
            <person name="Loffler F."/>
        </authorList>
    </citation>
    <scope>NUCLEOTIDE SEQUENCE</scope>
</reference>
<evidence type="ECO:0000313" key="1">
    <source>
        <dbReference type="EMBL" id="MPN25411.1"/>
    </source>
</evidence>
<sequence>MRLVVALHGPVARDGDLIPAGIVEFFGGECLFHFLRAVEVTELPLAVEVLDLRTVERLEGRLFRLPFRFERKQGRAAAHPVDAGRHGFFPEPDRLAIEQFHDIFSSGC</sequence>
<dbReference type="EMBL" id="VSSQ01074582">
    <property type="protein sequence ID" value="MPN25411.1"/>
    <property type="molecule type" value="Genomic_DNA"/>
</dbReference>
<proteinExistence type="predicted"/>